<keyword evidence="4" id="KW-0378">Hydrolase</keyword>
<comment type="caution">
    <text evidence="4">The sequence shown here is derived from an EMBL/GenBank/DDBJ whole genome shotgun (WGS) entry which is preliminary data.</text>
</comment>
<dbReference type="GO" id="GO:0016787">
    <property type="term" value="F:hydrolase activity"/>
    <property type="evidence" value="ECO:0007669"/>
    <property type="project" value="UniProtKB-KW"/>
</dbReference>
<evidence type="ECO:0000256" key="1">
    <source>
        <dbReference type="ARBA" id="ARBA00038310"/>
    </source>
</evidence>
<evidence type="ECO:0000256" key="2">
    <source>
        <dbReference type="SAM" id="MobiDB-lite"/>
    </source>
</evidence>
<feature type="region of interest" description="Disordered" evidence="2">
    <location>
        <begin position="274"/>
        <end position="293"/>
    </location>
</feature>
<gene>
    <name evidence="4" type="ORF">DN069_05170</name>
</gene>
<feature type="domain" description="Amidohydrolase-related" evidence="3">
    <location>
        <begin position="3"/>
        <end position="279"/>
    </location>
</feature>
<dbReference type="EMBL" id="QKYN01000022">
    <property type="protein sequence ID" value="RAG86674.1"/>
    <property type="molecule type" value="Genomic_DNA"/>
</dbReference>
<dbReference type="OrthoDB" id="5450317at2"/>
<organism evidence="4 5">
    <name type="scientific">Streptacidiphilus pinicola</name>
    <dbReference type="NCBI Taxonomy" id="2219663"/>
    <lineage>
        <taxon>Bacteria</taxon>
        <taxon>Bacillati</taxon>
        <taxon>Actinomycetota</taxon>
        <taxon>Actinomycetes</taxon>
        <taxon>Kitasatosporales</taxon>
        <taxon>Streptomycetaceae</taxon>
        <taxon>Streptacidiphilus</taxon>
    </lineage>
</organism>
<dbReference type="PANTHER" id="PTHR43569:SF2">
    <property type="entry name" value="AMIDOHYDROLASE-RELATED DOMAIN-CONTAINING PROTEIN"/>
    <property type="match status" value="1"/>
</dbReference>
<evidence type="ECO:0000313" key="5">
    <source>
        <dbReference type="Proteomes" id="UP000248889"/>
    </source>
</evidence>
<reference evidence="4 5" key="1">
    <citation type="submission" date="2018-06" db="EMBL/GenBank/DDBJ databases">
        <title>Streptacidiphilus pinicola sp. nov., isolated from pine grove soil.</title>
        <authorList>
            <person name="Roh S.G."/>
            <person name="Park S."/>
            <person name="Kim M.-K."/>
            <person name="Yun B.-R."/>
            <person name="Park J."/>
            <person name="Kim M.J."/>
            <person name="Kim Y.S."/>
            <person name="Kim S.B."/>
        </authorList>
    </citation>
    <scope>NUCLEOTIDE SEQUENCE [LARGE SCALE GENOMIC DNA]</scope>
    <source>
        <strain evidence="4 5">MMS16-CNU450</strain>
    </source>
</reference>
<proteinExistence type="inferred from homology"/>
<dbReference type="InterPro" id="IPR052350">
    <property type="entry name" value="Metallo-dep_Lactonases"/>
</dbReference>
<dbReference type="RefSeq" id="WP_111499629.1">
    <property type="nucleotide sequence ID" value="NZ_QKYN01000022.1"/>
</dbReference>
<evidence type="ECO:0000313" key="4">
    <source>
        <dbReference type="EMBL" id="RAG86674.1"/>
    </source>
</evidence>
<dbReference type="Gene3D" id="3.20.20.140">
    <property type="entry name" value="Metal-dependent hydrolases"/>
    <property type="match status" value="1"/>
</dbReference>
<dbReference type="AlphaFoldDB" id="A0A2X0IND6"/>
<evidence type="ECO:0000259" key="3">
    <source>
        <dbReference type="Pfam" id="PF04909"/>
    </source>
</evidence>
<keyword evidence="5" id="KW-1185">Reference proteome</keyword>
<dbReference type="PANTHER" id="PTHR43569">
    <property type="entry name" value="AMIDOHYDROLASE"/>
    <property type="match status" value="1"/>
</dbReference>
<name>A0A2X0IND6_9ACTN</name>
<dbReference type="Pfam" id="PF04909">
    <property type="entry name" value="Amidohydro_2"/>
    <property type="match status" value="1"/>
</dbReference>
<sequence>MRIDAHHHIWQLTRRPQSWLDVPELAPIRRDFGLADLAPQARAAEIEGTVLVQVLPDLDETREFLVLAATSPLVAGVVGWADLTAPQLADTLAELRRGPGGELLVGVRHLVQGEPDPAWLSRPDVRRGLRTVGDAGLGYDLLTLPRQLPAAIDTVRALPGQTFVLDHLSKPPIARGTLQPWAALLRELAREPNVFCKLSGLVTEADPAAWSVADLRPYTETALDAFGPERVMFGSDWPVCLVAASYEQVVSTADELTSSLDPYERAQVFGGTAARAYGLPREPKPPGAEEEPA</sequence>
<comment type="similarity">
    <text evidence="1">Belongs to the metallo-dependent hydrolases superfamily.</text>
</comment>
<dbReference type="InterPro" id="IPR032466">
    <property type="entry name" value="Metal_Hydrolase"/>
</dbReference>
<dbReference type="SUPFAM" id="SSF51556">
    <property type="entry name" value="Metallo-dependent hydrolases"/>
    <property type="match status" value="1"/>
</dbReference>
<dbReference type="Proteomes" id="UP000248889">
    <property type="component" value="Unassembled WGS sequence"/>
</dbReference>
<dbReference type="InterPro" id="IPR006680">
    <property type="entry name" value="Amidohydro-rel"/>
</dbReference>
<accession>A0A2X0IND6</accession>
<protein>
    <submittedName>
        <fullName evidence="4">Amidohydrolase</fullName>
    </submittedName>
</protein>